<dbReference type="PANTHER" id="PTHR23310:SF62">
    <property type="entry name" value="ACYL-COA BINDING PROTEIN 1, ISOFORM A"/>
    <property type="match status" value="1"/>
</dbReference>
<name>A0A383W926_TETOB</name>
<dbReference type="SUPFAM" id="SSF47027">
    <property type="entry name" value="Acyl-CoA binding protein"/>
    <property type="match status" value="1"/>
</dbReference>
<dbReference type="AlphaFoldDB" id="A0A383W926"/>
<dbReference type="PANTHER" id="PTHR23310">
    <property type="entry name" value="ACYL-COA-BINDING PROTEIN, ACBP"/>
    <property type="match status" value="1"/>
</dbReference>
<dbReference type="GO" id="GO:0006631">
    <property type="term" value="P:fatty acid metabolic process"/>
    <property type="evidence" value="ECO:0007669"/>
    <property type="project" value="TreeGrafter"/>
</dbReference>
<dbReference type="InterPro" id="IPR000582">
    <property type="entry name" value="Acyl-CoA-binding_protein"/>
</dbReference>
<proteinExistence type="inferred from homology"/>
<dbReference type="EMBL" id="FNXT01000351">
    <property type="protein sequence ID" value="SZX63887.1"/>
    <property type="molecule type" value="Genomic_DNA"/>
</dbReference>
<keyword evidence="7" id="KW-1185">Reference proteome</keyword>
<feature type="region of interest" description="Disordered" evidence="3">
    <location>
        <begin position="1"/>
        <end position="22"/>
    </location>
</feature>
<comment type="similarity">
    <text evidence="1">Belongs to the ACBP family.</text>
</comment>
<dbReference type="EMBL" id="FNXT01001202">
    <property type="protein sequence ID" value="SZX73931.1"/>
    <property type="molecule type" value="Genomic_DNA"/>
</dbReference>
<dbReference type="STRING" id="3088.A0A383W926"/>
<evidence type="ECO:0000313" key="7">
    <source>
        <dbReference type="Proteomes" id="UP000256970"/>
    </source>
</evidence>
<accession>A0A383W926</accession>
<evidence type="ECO:0000313" key="6">
    <source>
        <dbReference type="EMBL" id="SZX73931.1"/>
    </source>
</evidence>
<organism evidence="6 7">
    <name type="scientific">Tetradesmus obliquus</name>
    <name type="common">Green alga</name>
    <name type="synonym">Acutodesmus obliquus</name>
    <dbReference type="NCBI Taxonomy" id="3088"/>
    <lineage>
        <taxon>Eukaryota</taxon>
        <taxon>Viridiplantae</taxon>
        <taxon>Chlorophyta</taxon>
        <taxon>core chlorophytes</taxon>
        <taxon>Chlorophyceae</taxon>
        <taxon>CS clade</taxon>
        <taxon>Sphaeropleales</taxon>
        <taxon>Scenedesmaceae</taxon>
        <taxon>Tetradesmus</taxon>
    </lineage>
</organism>
<dbReference type="GO" id="GO:0000062">
    <property type="term" value="F:fatty-acyl-CoA binding"/>
    <property type="evidence" value="ECO:0007669"/>
    <property type="project" value="InterPro"/>
</dbReference>
<dbReference type="PRINTS" id="PR00689">
    <property type="entry name" value="ACOABINDINGP"/>
</dbReference>
<dbReference type="Pfam" id="PF00887">
    <property type="entry name" value="ACBP"/>
    <property type="match status" value="1"/>
</dbReference>
<evidence type="ECO:0000313" key="5">
    <source>
        <dbReference type="EMBL" id="SZX63887.1"/>
    </source>
</evidence>
<evidence type="ECO:0000256" key="1">
    <source>
        <dbReference type="ARBA" id="ARBA00005567"/>
    </source>
</evidence>
<protein>
    <recommendedName>
        <fullName evidence="4">ACB domain-containing protein</fullName>
    </recommendedName>
</protein>
<keyword evidence="2" id="KW-0446">Lipid-binding</keyword>
<dbReference type="FunFam" id="1.20.80.10:FF:000010">
    <property type="entry name" value="Acyl-CoA-binding domain-containing protein 5"/>
    <property type="match status" value="1"/>
</dbReference>
<dbReference type="Proteomes" id="UP000256970">
    <property type="component" value="Unassembled WGS sequence"/>
</dbReference>
<sequence>MGLQEDFEGAAERISNTPGPNNDEMLELYGLFKQAKVGDNNTAKPGLLDLKGKKKWEAWNNKKGMSTEDAMKAYIELVDSLLAKYAPQAAPA</sequence>
<dbReference type="PROSITE" id="PS51228">
    <property type="entry name" value="ACB_2"/>
    <property type="match status" value="1"/>
</dbReference>
<dbReference type="InterPro" id="IPR035984">
    <property type="entry name" value="Acyl-CoA-binding_sf"/>
</dbReference>
<dbReference type="Gene3D" id="1.20.80.10">
    <property type="match status" value="1"/>
</dbReference>
<reference evidence="6 7" key="1">
    <citation type="submission" date="2016-10" db="EMBL/GenBank/DDBJ databases">
        <authorList>
            <person name="Cai Z."/>
        </authorList>
    </citation>
    <scope>NUCLEOTIDE SEQUENCE [LARGE SCALE GENOMIC DNA]</scope>
</reference>
<gene>
    <name evidence="6" type="ORF">BQ4739_LOCUS14193</name>
    <name evidence="5" type="ORF">BQ4739_LOCUS4426</name>
</gene>
<feature type="domain" description="ACB" evidence="4">
    <location>
        <begin position="3"/>
        <end position="87"/>
    </location>
</feature>
<dbReference type="InterPro" id="IPR014352">
    <property type="entry name" value="FERM/acyl-CoA-bd_prot_sf"/>
</dbReference>
<evidence type="ECO:0000256" key="2">
    <source>
        <dbReference type="ARBA" id="ARBA00023121"/>
    </source>
</evidence>
<evidence type="ECO:0000256" key="3">
    <source>
        <dbReference type="SAM" id="MobiDB-lite"/>
    </source>
</evidence>
<evidence type="ECO:0000259" key="4">
    <source>
        <dbReference type="PROSITE" id="PS51228"/>
    </source>
</evidence>